<organism evidence="2 3">
    <name type="scientific">Ramalina farinacea</name>
    <dbReference type="NCBI Taxonomy" id="258253"/>
    <lineage>
        <taxon>Eukaryota</taxon>
        <taxon>Fungi</taxon>
        <taxon>Dikarya</taxon>
        <taxon>Ascomycota</taxon>
        <taxon>Pezizomycotina</taxon>
        <taxon>Lecanoromycetes</taxon>
        <taxon>OSLEUM clade</taxon>
        <taxon>Lecanoromycetidae</taxon>
        <taxon>Lecanorales</taxon>
        <taxon>Lecanorineae</taxon>
        <taxon>Ramalinaceae</taxon>
        <taxon>Ramalina</taxon>
    </lineage>
</organism>
<dbReference type="Gene3D" id="1.10.555.10">
    <property type="entry name" value="Rho GTPase activation protein"/>
    <property type="match status" value="1"/>
</dbReference>
<dbReference type="InterPro" id="IPR008936">
    <property type="entry name" value="Rho_GTPase_activation_prot"/>
</dbReference>
<keyword evidence="3" id="KW-1185">Reference proteome</keyword>
<accession>A0AA43TV31</accession>
<gene>
    <name evidence="2" type="ORF">OHK93_004473</name>
</gene>
<dbReference type="EMBL" id="JAPUFD010000020">
    <property type="protein sequence ID" value="MDI1492691.1"/>
    <property type="molecule type" value="Genomic_DNA"/>
</dbReference>
<name>A0AA43TV31_9LECA</name>
<feature type="region of interest" description="Disordered" evidence="1">
    <location>
        <begin position="132"/>
        <end position="172"/>
    </location>
</feature>
<dbReference type="AlphaFoldDB" id="A0AA43TV31"/>
<reference evidence="2" key="1">
    <citation type="journal article" date="2023" name="Genome Biol. Evol.">
        <title>First Whole Genome Sequence and Flow Cytometry Genome Size Data for the Lichen-Forming Fungus Ramalina farinacea (Ascomycota).</title>
        <authorList>
            <person name="Llewellyn T."/>
            <person name="Mian S."/>
            <person name="Hill R."/>
            <person name="Leitch I.J."/>
            <person name="Gaya E."/>
        </authorList>
    </citation>
    <scope>NUCLEOTIDE SEQUENCE</scope>
    <source>
        <strain evidence="2">LIQ254RAFAR</strain>
    </source>
</reference>
<evidence type="ECO:0000256" key="1">
    <source>
        <dbReference type="SAM" id="MobiDB-lite"/>
    </source>
</evidence>
<comment type="caution">
    <text evidence="2">The sequence shown here is derived from an EMBL/GenBank/DDBJ whole genome shotgun (WGS) entry which is preliminary data.</text>
</comment>
<feature type="compositionally biased region" description="Polar residues" evidence="1">
    <location>
        <begin position="93"/>
        <end position="103"/>
    </location>
</feature>
<proteinExistence type="predicted"/>
<feature type="compositionally biased region" description="Basic and acidic residues" evidence="1">
    <location>
        <begin position="104"/>
        <end position="114"/>
    </location>
</feature>
<feature type="region of interest" description="Disordered" evidence="1">
    <location>
        <begin position="88"/>
        <end position="114"/>
    </location>
</feature>
<dbReference type="Proteomes" id="UP001161017">
    <property type="component" value="Unassembled WGS sequence"/>
</dbReference>
<evidence type="ECO:0000313" key="3">
    <source>
        <dbReference type="Proteomes" id="UP001161017"/>
    </source>
</evidence>
<protein>
    <submittedName>
        <fullName evidence="2">Uncharacterized protein</fullName>
    </submittedName>
</protein>
<evidence type="ECO:0000313" key="2">
    <source>
        <dbReference type="EMBL" id="MDI1492691.1"/>
    </source>
</evidence>
<sequence>MGKAKTQAATEVLQLMEELSLLPPENYHLLRAITGHLADLIKAERRTRMNFEAIYTPEAPGELRGSRLNFPWCLEAKADIPVACRSHLPGQHSDASPTESSLADDSRSNKAMEVAGHHEGADAAFALVSPSVRSSANSSHESEAQSVPRLRGRRSLQKGLPGSPAGEHRDLDGINRLRDHMAKSKKPGVDASSQRAEDARIAAAWRSGREATPADAEPLISLASAIMQFPANTTAIVEASTKIKQLTKDVEAAGWEMQTLKLSIEKRKIAPTKAPLRNRIYELTLCTAPEDIVLKTKQEDLTAAFLF</sequence>